<dbReference type="AlphaFoldDB" id="A0A8X6V634"/>
<dbReference type="Proteomes" id="UP000887159">
    <property type="component" value="Unassembled WGS sequence"/>
</dbReference>
<name>A0A8X6V634_TRICX</name>
<reference evidence="1" key="1">
    <citation type="submission" date="2020-08" db="EMBL/GenBank/DDBJ databases">
        <title>Multicomponent nature underlies the extraordinary mechanical properties of spider dragline silk.</title>
        <authorList>
            <person name="Kono N."/>
            <person name="Nakamura H."/>
            <person name="Mori M."/>
            <person name="Yoshida Y."/>
            <person name="Ohtoshi R."/>
            <person name="Malay A.D."/>
            <person name="Moran D.A.P."/>
            <person name="Tomita M."/>
            <person name="Numata K."/>
            <person name="Arakawa K."/>
        </authorList>
    </citation>
    <scope>NUCLEOTIDE SEQUENCE</scope>
</reference>
<proteinExistence type="predicted"/>
<comment type="caution">
    <text evidence="1">The sequence shown here is derived from an EMBL/GenBank/DDBJ whole genome shotgun (WGS) entry which is preliminary data.</text>
</comment>
<keyword evidence="2" id="KW-1185">Reference proteome</keyword>
<evidence type="ECO:0000313" key="1">
    <source>
        <dbReference type="EMBL" id="GFX95853.1"/>
    </source>
</evidence>
<evidence type="ECO:0000313" key="2">
    <source>
        <dbReference type="Proteomes" id="UP000887159"/>
    </source>
</evidence>
<organism evidence="1 2">
    <name type="scientific">Trichonephila clavipes</name>
    <name type="common">Golden silk orbweaver</name>
    <name type="synonym">Nephila clavipes</name>
    <dbReference type="NCBI Taxonomy" id="2585209"/>
    <lineage>
        <taxon>Eukaryota</taxon>
        <taxon>Metazoa</taxon>
        <taxon>Ecdysozoa</taxon>
        <taxon>Arthropoda</taxon>
        <taxon>Chelicerata</taxon>
        <taxon>Arachnida</taxon>
        <taxon>Araneae</taxon>
        <taxon>Araneomorphae</taxon>
        <taxon>Entelegynae</taxon>
        <taxon>Araneoidea</taxon>
        <taxon>Nephilidae</taxon>
        <taxon>Trichonephila</taxon>
    </lineage>
</organism>
<gene>
    <name evidence="1" type="ORF">TNCV_2084331</name>
</gene>
<dbReference type="EMBL" id="BMAU01021189">
    <property type="protein sequence ID" value="GFX95853.1"/>
    <property type="molecule type" value="Genomic_DNA"/>
</dbReference>
<accession>A0A8X6V634</accession>
<sequence>MPVSAVFVMDVCSPIFKLPEPILNFAITYCFSAINFCYVAMDVCSRHVSRSHKTDNRPRLILGGRFNHLKHFKEAQRSLRDCYRAGNGAIVFAQDAGQRRRDSLWRTRELGNDTCQRTLLNI</sequence>
<protein>
    <submittedName>
        <fullName evidence="1">Uncharacterized protein</fullName>
    </submittedName>
</protein>